<dbReference type="Gene3D" id="2.40.70.10">
    <property type="entry name" value="Acid Proteases"/>
    <property type="match status" value="1"/>
</dbReference>
<dbReference type="CDD" id="cd01647">
    <property type="entry name" value="RT_LTR"/>
    <property type="match status" value="1"/>
</dbReference>
<reference evidence="2" key="1">
    <citation type="journal article" date="2019" name="Plant Biotechnol. J.">
        <title>Genome sequencing of the Australian wild diploid species Gossypium australe highlights disease resistance and delayed gland morphogenesis.</title>
        <authorList>
            <person name="Cai Y."/>
            <person name="Cai X."/>
            <person name="Wang Q."/>
            <person name="Wang P."/>
            <person name="Zhang Y."/>
            <person name="Cai C."/>
            <person name="Xu Y."/>
            <person name="Wang K."/>
            <person name="Zhou Z."/>
            <person name="Wang C."/>
            <person name="Geng S."/>
            <person name="Li B."/>
            <person name="Dong Q."/>
            <person name="Hou Y."/>
            <person name="Wang H."/>
            <person name="Ai P."/>
            <person name="Liu Z."/>
            <person name="Yi F."/>
            <person name="Sun M."/>
            <person name="An G."/>
            <person name="Cheng J."/>
            <person name="Zhang Y."/>
            <person name="Shi Q."/>
            <person name="Xie Y."/>
            <person name="Shi X."/>
            <person name="Chang Y."/>
            <person name="Huang F."/>
            <person name="Chen Y."/>
            <person name="Hong S."/>
            <person name="Mi L."/>
            <person name="Sun Q."/>
            <person name="Zhang L."/>
            <person name="Zhou B."/>
            <person name="Peng R."/>
            <person name="Zhang X."/>
            <person name="Liu F."/>
        </authorList>
    </citation>
    <scope>NUCLEOTIDE SEQUENCE [LARGE SCALE GENOMIC DNA]</scope>
    <source>
        <strain evidence="2">cv. PA1801</strain>
    </source>
</reference>
<keyword evidence="2" id="KW-1185">Reference proteome</keyword>
<keyword evidence="1" id="KW-0808">Transferase</keyword>
<gene>
    <name evidence="1" type="ORF">EPI10_023187</name>
</gene>
<evidence type="ECO:0000313" key="1">
    <source>
        <dbReference type="EMBL" id="KAA3472733.1"/>
    </source>
</evidence>
<keyword evidence="1" id="KW-0695">RNA-directed DNA polymerase</keyword>
<dbReference type="InterPro" id="IPR021109">
    <property type="entry name" value="Peptidase_aspartic_dom_sf"/>
</dbReference>
<evidence type="ECO:0000313" key="2">
    <source>
        <dbReference type="Proteomes" id="UP000325315"/>
    </source>
</evidence>
<dbReference type="InterPro" id="IPR043128">
    <property type="entry name" value="Rev_trsase/Diguanyl_cyclase"/>
</dbReference>
<dbReference type="AlphaFoldDB" id="A0A5B6VUG2"/>
<dbReference type="PANTHER" id="PTHR24559:SF447">
    <property type="entry name" value="RNA-DIRECTED DNA POLYMERASE HOMOLOG"/>
    <property type="match status" value="1"/>
</dbReference>
<name>A0A5B6VUG2_9ROSI</name>
<dbReference type="InterPro" id="IPR053134">
    <property type="entry name" value="RNA-dir_DNA_polymerase"/>
</dbReference>
<dbReference type="PANTHER" id="PTHR24559">
    <property type="entry name" value="TRANSPOSON TY3-I GAG-POL POLYPROTEIN"/>
    <property type="match status" value="1"/>
</dbReference>
<accession>A0A5B6VUG2</accession>
<dbReference type="Gene3D" id="3.10.10.10">
    <property type="entry name" value="HIV Type 1 Reverse Transcriptase, subunit A, domain 1"/>
    <property type="match status" value="1"/>
</dbReference>
<dbReference type="CDD" id="cd00303">
    <property type="entry name" value="retropepsin_like"/>
    <property type="match status" value="1"/>
</dbReference>
<organism evidence="1 2">
    <name type="scientific">Gossypium australe</name>
    <dbReference type="NCBI Taxonomy" id="47621"/>
    <lineage>
        <taxon>Eukaryota</taxon>
        <taxon>Viridiplantae</taxon>
        <taxon>Streptophyta</taxon>
        <taxon>Embryophyta</taxon>
        <taxon>Tracheophyta</taxon>
        <taxon>Spermatophyta</taxon>
        <taxon>Magnoliopsida</taxon>
        <taxon>eudicotyledons</taxon>
        <taxon>Gunneridae</taxon>
        <taxon>Pentapetalae</taxon>
        <taxon>rosids</taxon>
        <taxon>malvids</taxon>
        <taxon>Malvales</taxon>
        <taxon>Malvaceae</taxon>
        <taxon>Malvoideae</taxon>
        <taxon>Gossypium</taxon>
    </lineage>
</organism>
<dbReference type="GO" id="GO:0003964">
    <property type="term" value="F:RNA-directed DNA polymerase activity"/>
    <property type="evidence" value="ECO:0007669"/>
    <property type="project" value="UniProtKB-KW"/>
</dbReference>
<comment type="caution">
    <text evidence="1">The sequence shown here is derived from an EMBL/GenBank/DDBJ whole genome shotgun (WGS) entry which is preliminary data.</text>
</comment>
<keyword evidence="1" id="KW-0548">Nucleotidyltransferase</keyword>
<dbReference type="SUPFAM" id="SSF56672">
    <property type="entry name" value="DNA/RNA polymerases"/>
    <property type="match status" value="1"/>
</dbReference>
<sequence>MFSNIDLRSGYHQLKVKEVDVHNRTFRTLYGHYEFLVMPFRLTNAPAAFMDLMNHFVVVLIDDNLVYSKNNDEHDGISEWYYRLFERNSCMRSSVITFLGHVVSAEGIHVDPRKIEAVLDWKQSKNVSKIHNFLGLEEFVIKVPNHVGKCVLVDKVCKDCPLMIRGHYFLANLVLLPFGEFDVILGLDWLTTHDVVVNCGKKFIELKCENKDILRVESNEQDRLTVVISFMSAQKYIRNGKLILPL</sequence>
<dbReference type="Gene3D" id="3.30.70.270">
    <property type="match status" value="1"/>
</dbReference>
<dbReference type="InterPro" id="IPR043502">
    <property type="entry name" value="DNA/RNA_pol_sf"/>
</dbReference>
<dbReference type="Pfam" id="PF08284">
    <property type="entry name" value="RVP_2"/>
    <property type="match status" value="1"/>
</dbReference>
<proteinExistence type="predicted"/>
<dbReference type="EMBL" id="SMMG02000005">
    <property type="protein sequence ID" value="KAA3472733.1"/>
    <property type="molecule type" value="Genomic_DNA"/>
</dbReference>
<dbReference type="OrthoDB" id="786726at2759"/>
<protein>
    <submittedName>
        <fullName evidence="1">RNA-directed DNA polymerase-like protein</fullName>
    </submittedName>
</protein>
<dbReference type="Proteomes" id="UP000325315">
    <property type="component" value="Unassembled WGS sequence"/>
</dbReference>